<proteinExistence type="predicted"/>
<accession>M2MJ72</accession>
<dbReference type="AlphaFoldDB" id="M2MJ72"/>
<dbReference type="eggNOG" id="ENOG502QTA4">
    <property type="taxonomic scope" value="Eukaryota"/>
</dbReference>
<dbReference type="EMBL" id="KB445555">
    <property type="protein sequence ID" value="EMC96726.1"/>
    <property type="molecule type" value="Genomic_DNA"/>
</dbReference>
<keyword evidence="2" id="KW-1185">Reference proteome</keyword>
<dbReference type="OrthoDB" id="4199794at2759"/>
<dbReference type="GO" id="GO:0098703">
    <property type="term" value="P:calcium ion import across plasma membrane"/>
    <property type="evidence" value="ECO:0007669"/>
    <property type="project" value="InterPro"/>
</dbReference>
<dbReference type="PANTHER" id="PTHR39142">
    <property type="entry name" value="MID1P"/>
    <property type="match status" value="1"/>
</dbReference>
<dbReference type="OMA" id="YYGFLAM"/>
<dbReference type="Pfam" id="PF12929">
    <property type="entry name" value="Mid1"/>
    <property type="match status" value="1"/>
</dbReference>
<dbReference type="PANTHER" id="PTHR39142:SF1">
    <property type="entry name" value="AEL197CP"/>
    <property type="match status" value="1"/>
</dbReference>
<reference evidence="1 2" key="1">
    <citation type="journal article" date="2012" name="PLoS Pathog.">
        <title>Diverse lifestyles and strategies of plant pathogenesis encoded in the genomes of eighteen Dothideomycetes fungi.</title>
        <authorList>
            <person name="Ohm R.A."/>
            <person name="Feau N."/>
            <person name="Henrissat B."/>
            <person name="Schoch C.L."/>
            <person name="Horwitz B.A."/>
            <person name="Barry K.W."/>
            <person name="Condon B.J."/>
            <person name="Copeland A.C."/>
            <person name="Dhillon B."/>
            <person name="Glaser F."/>
            <person name="Hesse C.N."/>
            <person name="Kosti I."/>
            <person name="LaButti K."/>
            <person name="Lindquist E.A."/>
            <person name="Lucas S."/>
            <person name="Salamov A.A."/>
            <person name="Bradshaw R.E."/>
            <person name="Ciuffetti L."/>
            <person name="Hamelin R.C."/>
            <person name="Kema G.H.J."/>
            <person name="Lawrence C."/>
            <person name="Scott J.A."/>
            <person name="Spatafora J.W."/>
            <person name="Turgeon B.G."/>
            <person name="de Wit P.J.G.M."/>
            <person name="Zhong S."/>
            <person name="Goodwin S.B."/>
            <person name="Grigoriev I.V."/>
        </authorList>
    </citation>
    <scope>NUCLEOTIDE SEQUENCE [LARGE SCALE GENOMIC DNA]</scope>
    <source>
        <strain evidence="1 2">UAMH 10762</strain>
    </source>
</reference>
<dbReference type="KEGG" id="bcom:BAUCODRAFT_487083"/>
<sequence>MLLQCPKLTPLQSRFVASFGTLLLLGLVYWSLSNPHFAYAAELGLDGSGRPRDSEDHIRHGTEQNRLAEDGIEPLSVDEDDRVVERAAVASAISANNAPNQLNIQPSNTTLWVYSQDLLQQAAAPAFSGLPSDPSVKRDLLEQHSDLRRRQDGKTIYISINTCLQPNWNASSVQTGEPPQLTLYVGAASDNSDLGPNGQNQIVQPLMEGFANVSVNANSGTWYIAVSAPALTENYVGVWNYELAVSTDDYYHSADLGDPFLYLVDTDMTAALLVTNNLTQQNASTDVFQEWMHLSPPPFIMFATDADNMGMAGLRNSYCGWSSHQPIAGSQQDTAGRDTNVQMGMITRGLGNKPKEQFYITDLNPSSGYVGVLAQPGNSTKSGSGVVGGGGKIWKPVAWQTKADGNCAMMFNLSFCDEVAYAVPSNTEKYNITQLRDLYDSNTQASYQNFSYSLQQIPCETSADSQYSTVKTCDDCAAAYKEWLCAVSIPRCEDFTNPAPWLQMRNVAQPYYNNNTLLPPDFLNASYTPMPRAPTLEGSPAYNQTYWTALATRSSRNPGLIVDLIQPGPYKEVLPCEDLCYGLVQSCPASLGFGCPYKGRGLEAGYGQRSPNGTITCSYLGAVYDVNSAPDVLAPAFKAIAIAALVALVVGVA</sequence>
<dbReference type="GeneID" id="19114819"/>
<name>M2MJ72_BAUPA</name>
<organism evidence="1 2">
    <name type="scientific">Baudoinia panamericana (strain UAMH 10762)</name>
    <name type="common">Angels' share fungus</name>
    <name type="synonym">Baudoinia compniacensis (strain UAMH 10762)</name>
    <dbReference type="NCBI Taxonomy" id="717646"/>
    <lineage>
        <taxon>Eukaryota</taxon>
        <taxon>Fungi</taxon>
        <taxon>Dikarya</taxon>
        <taxon>Ascomycota</taxon>
        <taxon>Pezizomycotina</taxon>
        <taxon>Dothideomycetes</taxon>
        <taxon>Dothideomycetidae</taxon>
        <taxon>Mycosphaerellales</taxon>
        <taxon>Teratosphaeriaceae</taxon>
        <taxon>Baudoinia</taxon>
    </lineage>
</organism>
<dbReference type="HOGENOM" id="CLU_018731_0_0_1"/>
<dbReference type="RefSeq" id="XP_007676655.1">
    <property type="nucleotide sequence ID" value="XM_007678465.1"/>
</dbReference>
<dbReference type="Proteomes" id="UP000011761">
    <property type="component" value="Unassembled WGS sequence"/>
</dbReference>
<protein>
    <recommendedName>
        <fullName evidence="3">FZ domain-containing protein</fullName>
    </recommendedName>
</protein>
<dbReference type="InterPro" id="IPR024338">
    <property type="entry name" value="MID1/Yam8"/>
</dbReference>
<evidence type="ECO:0000313" key="2">
    <source>
        <dbReference type="Proteomes" id="UP000011761"/>
    </source>
</evidence>
<dbReference type="STRING" id="717646.M2MJ72"/>
<gene>
    <name evidence="1" type="ORF">BAUCODRAFT_487083</name>
</gene>
<evidence type="ECO:0000313" key="1">
    <source>
        <dbReference type="EMBL" id="EMC96726.1"/>
    </source>
</evidence>
<dbReference type="GO" id="GO:0005262">
    <property type="term" value="F:calcium channel activity"/>
    <property type="evidence" value="ECO:0007669"/>
    <property type="project" value="InterPro"/>
</dbReference>
<evidence type="ECO:0008006" key="3">
    <source>
        <dbReference type="Google" id="ProtNLM"/>
    </source>
</evidence>